<reference evidence="3 4" key="1">
    <citation type="submission" date="2020-08" db="EMBL/GenBank/DDBJ databases">
        <title>Genomic Encyclopedia of Type Strains, Phase III (KMG-III): the genomes of soil and plant-associated and newly described type strains.</title>
        <authorList>
            <person name="Whitman W."/>
        </authorList>
    </citation>
    <scope>NUCLEOTIDE SEQUENCE [LARGE SCALE GENOMIC DNA]</scope>
    <source>
        <strain evidence="3 4">CECT 3287</strain>
    </source>
</reference>
<feature type="transmembrane region" description="Helical" evidence="2">
    <location>
        <begin position="24"/>
        <end position="44"/>
    </location>
</feature>
<feature type="compositionally biased region" description="Basic residues" evidence="1">
    <location>
        <begin position="63"/>
        <end position="76"/>
    </location>
</feature>
<organism evidence="3 4">
    <name type="scientific">Actinoplanes campanulatus</name>
    <dbReference type="NCBI Taxonomy" id="113559"/>
    <lineage>
        <taxon>Bacteria</taxon>
        <taxon>Bacillati</taxon>
        <taxon>Actinomycetota</taxon>
        <taxon>Actinomycetes</taxon>
        <taxon>Micromonosporales</taxon>
        <taxon>Micromonosporaceae</taxon>
        <taxon>Actinoplanes</taxon>
    </lineage>
</organism>
<dbReference type="EMBL" id="JACHXF010000022">
    <property type="protein sequence ID" value="MBB3099986.1"/>
    <property type="molecule type" value="Genomic_DNA"/>
</dbReference>
<evidence type="ECO:0000313" key="4">
    <source>
        <dbReference type="Proteomes" id="UP000590749"/>
    </source>
</evidence>
<comment type="caution">
    <text evidence="3">The sequence shown here is derived from an EMBL/GenBank/DDBJ whole genome shotgun (WGS) entry which is preliminary data.</text>
</comment>
<dbReference type="RefSeq" id="WP_183226057.1">
    <property type="nucleotide sequence ID" value="NZ_BMPW01000012.1"/>
</dbReference>
<dbReference type="AlphaFoldDB" id="A0A7W5FIS6"/>
<sequence length="76" mass="8431">MDTAVEVGYGVAELLFGPNSLVPWWAWLAPFAMIFLKLLAPVLLPEVAEARWGSGSDADRARQSKRSKKSKKSKKK</sequence>
<accession>A0A7W5FIS6</accession>
<feature type="region of interest" description="Disordered" evidence="1">
    <location>
        <begin position="51"/>
        <end position="76"/>
    </location>
</feature>
<keyword evidence="2" id="KW-1133">Transmembrane helix</keyword>
<proteinExistence type="predicted"/>
<keyword evidence="2" id="KW-0472">Membrane</keyword>
<protein>
    <submittedName>
        <fullName evidence="3">Uncharacterized protein</fullName>
    </submittedName>
</protein>
<evidence type="ECO:0000256" key="2">
    <source>
        <dbReference type="SAM" id="Phobius"/>
    </source>
</evidence>
<evidence type="ECO:0000313" key="3">
    <source>
        <dbReference type="EMBL" id="MBB3099986.1"/>
    </source>
</evidence>
<gene>
    <name evidence="3" type="ORF">FHR83_007704</name>
</gene>
<name>A0A7W5FIS6_9ACTN</name>
<keyword evidence="4" id="KW-1185">Reference proteome</keyword>
<evidence type="ECO:0000256" key="1">
    <source>
        <dbReference type="SAM" id="MobiDB-lite"/>
    </source>
</evidence>
<keyword evidence="2" id="KW-0812">Transmembrane</keyword>
<dbReference type="Proteomes" id="UP000590749">
    <property type="component" value="Unassembled WGS sequence"/>
</dbReference>